<dbReference type="Gene3D" id="3.40.710.10">
    <property type="entry name" value="DD-peptidase/beta-lactamase superfamily"/>
    <property type="match status" value="1"/>
</dbReference>
<feature type="domain" description="Beta-lactamase-related" evidence="1">
    <location>
        <begin position="77"/>
        <end position="361"/>
    </location>
</feature>
<reference evidence="2 3" key="1">
    <citation type="submission" date="2019-01" db="EMBL/GenBank/DDBJ databases">
        <authorList>
            <person name="B I."/>
            <person name="Ch S."/>
            <person name="Ch V.R."/>
        </authorList>
    </citation>
    <scope>NUCLEOTIDE SEQUENCE [LARGE SCALE GENOMIC DNA]</scope>
    <source>
        <strain evidence="2 3">JC507</strain>
    </source>
</reference>
<evidence type="ECO:0000313" key="3">
    <source>
        <dbReference type="Proteomes" id="UP000306038"/>
    </source>
</evidence>
<sequence>MRILKYMVGGAAAGAAAAYFFGYDYLFSGISKTYLKGKLSAHIDDGDLFPSNPIVTEEPRLWEEDSEYNKKDLPRHLVENLKHSRTAALVVIRNGKILHEQYWDGYNQLSPTNSFSMAKAVTVMLLGKALEEGIIPTIDEKLSEFYPEFKNKPFGNQVTLKNLAQMEAGLDWNEDYNNPFLPNAKAYYGKSLVKAVFSRKFKEEPGVRFEYQSGSTQLLGFALRKALDKPLASYLSEKFWSPLGMEQNAKWSTDDYGIEKAYCCIHSNARDFAKLGQLFLDDGKVGSHKILNADFIEQMRTPTEKSENIYGMGLWINHDNPIKHYYFLGLQGQFIIMVPEHNMVIVKTGSYSNNPKNDRGRPDQVKFLVNEIVQLFQ</sequence>
<organism evidence="2 3">
    <name type="scientific">Chryseobacterium candidae</name>
    <dbReference type="NCBI Taxonomy" id="1978493"/>
    <lineage>
        <taxon>Bacteria</taxon>
        <taxon>Pseudomonadati</taxon>
        <taxon>Bacteroidota</taxon>
        <taxon>Flavobacteriia</taxon>
        <taxon>Flavobacteriales</taxon>
        <taxon>Weeksellaceae</taxon>
        <taxon>Chryseobacterium group</taxon>
        <taxon>Chryseobacterium</taxon>
    </lineage>
</organism>
<keyword evidence="3" id="KW-1185">Reference proteome</keyword>
<dbReference type="InterPro" id="IPR050789">
    <property type="entry name" value="Diverse_Enzym_Activities"/>
</dbReference>
<accession>A0ABY2RCF8</accession>
<name>A0ABY2RCF8_9FLAO</name>
<dbReference type="PANTHER" id="PTHR43283:SF7">
    <property type="entry name" value="BETA-LACTAMASE-RELATED DOMAIN-CONTAINING PROTEIN"/>
    <property type="match status" value="1"/>
</dbReference>
<comment type="caution">
    <text evidence="2">The sequence shown here is derived from an EMBL/GenBank/DDBJ whole genome shotgun (WGS) entry which is preliminary data.</text>
</comment>
<evidence type="ECO:0000259" key="1">
    <source>
        <dbReference type="Pfam" id="PF00144"/>
    </source>
</evidence>
<dbReference type="Proteomes" id="UP000306038">
    <property type="component" value="Unassembled WGS sequence"/>
</dbReference>
<dbReference type="InterPro" id="IPR001466">
    <property type="entry name" value="Beta-lactam-related"/>
</dbReference>
<dbReference type="InterPro" id="IPR012338">
    <property type="entry name" value="Beta-lactam/transpept-like"/>
</dbReference>
<proteinExistence type="predicted"/>
<dbReference type="PANTHER" id="PTHR43283">
    <property type="entry name" value="BETA-LACTAMASE-RELATED"/>
    <property type="match status" value="1"/>
</dbReference>
<dbReference type="EMBL" id="SDLV01000003">
    <property type="protein sequence ID" value="THV63247.1"/>
    <property type="molecule type" value="Genomic_DNA"/>
</dbReference>
<keyword evidence="2" id="KW-0378">Hydrolase</keyword>
<dbReference type="GO" id="GO:0016787">
    <property type="term" value="F:hydrolase activity"/>
    <property type="evidence" value="ECO:0007669"/>
    <property type="project" value="UniProtKB-KW"/>
</dbReference>
<evidence type="ECO:0000313" key="2">
    <source>
        <dbReference type="EMBL" id="THV63247.1"/>
    </source>
</evidence>
<gene>
    <name evidence="2" type="ORF">EK417_02380</name>
</gene>
<dbReference type="Pfam" id="PF00144">
    <property type="entry name" value="Beta-lactamase"/>
    <property type="match status" value="1"/>
</dbReference>
<dbReference type="SUPFAM" id="SSF56601">
    <property type="entry name" value="beta-lactamase/transpeptidase-like"/>
    <property type="match status" value="1"/>
</dbReference>
<dbReference type="RefSeq" id="WP_136521229.1">
    <property type="nucleotide sequence ID" value="NZ_SDLV01000003.1"/>
</dbReference>
<protein>
    <submittedName>
        <fullName evidence="2">Class C beta-lactamase-related serine hydrolase</fullName>
    </submittedName>
</protein>